<organism evidence="1 2">
    <name type="scientific">Hypsizygus marmoreus</name>
    <name type="common">White beech mushroom</name>
    <name type="synonym">Agaricus marmoreus</name>
    <dbReference type="NCBI Taxonomy" id="39966"/>
    <lineage>
        <taxon>Eukaryota</taxon>
        <taxon>Fungi</taxon>
        <taxon>Dikarya</taxon>
        <taxon>Basidiomycota</taxon>
        <taxon>Agaricomycotina</taxon>
        <taxon>Agaricomycetes</taxon>
        <taxon>Agaricomycetidae</taxon>
        <taxon>Agaricales</taxon>
        <taxon>Tricholomatineae</taxon>
        <taxon>Lyophyllaceae</taxon>
        <taxon>Hypsizygus</taxon>
    </lineage>
</organism>
<gene>
    <name evidence="1" type="ORF">Hypma_013095</name>
</gene>
<comment type="caution">
    <text evidence="1">The sequence shown here is derived from an EMBL/GenBank/DDBJ whole genome shotgun (WGS) entry which is preliminary data.</text>
</comment>
<protein>
    <submittedName>
        <fullName evidence="1">Uncharacterized protein</fullName>
    </submittedName>
</protein>
<dbReference type="AlphaFoldDB" id="A0A369JF87"/>
<proteinExistence type="predicted"/>
<evidence type="ECO:0000313" key="1">
    <source>
        <dbReference type="EMBL" id="RDB19860.1"/>
    </source>
</evidence>
<accession>A0A369JF87</accession>
<evidence type="ECO:0000313" key="2">
    <source>
        <dbReference type="Proteomes" id="UP000076154"/>
    </source>
</evidence>
<dbReference type="InParanoid" id="A0A369JF87"/>
<keyword evidence="2" id="KW-1185">Reference proteome</keyword>
<dbReference type="EMBL" id="LUEZ02000071">
    <property type="protein sequence ID" value="RDB19860.1"/>
    <property type="molecule type" value="Genomic_DNA"/>
</dbReference>
<dbReference type="Proteomes" id="UP000076154">
    <property type="component" value="Unassembled WGS sequence"/>
</dbReference>
<reference evidence="1" key="1">
    <citation type="submission" date="2018-04" db="EMBL/GenBank/DDBJ databases">
        <title>Whole genome sequencing of Hypsizygus marmoreus.</title>
        <authorList>
            <person name="Choi I.-G."/>
            <person name="Min B."/>
            <person name="Kim J.-G."/>
            <person name="Kim S."/>
            <person name="Oh Y.-L."/>
            <person name="Kong W.-S."/>
            <person name="Park H."/>
            <person name="Jeong J."/>
            <person name="Song E.-S."/>
        </authorList>
    </citation>
    <scope>NUCLEOTIDE SEQUENCE [LARGE SCALE GENOMIC DNA]</scope>
    <source>
        <strain evidence="1">51987-8</strain>
    </source>
</reference>
<sequence>MISDQTESDALEDNLDLQGHPIKAAALHHPLTREVSSTPHKGCPLGALVSCGQWLASFDTARLIYSREQCTIPPACGAGSGAQLSCNATVAPYYSNNLILSKPTARL</sequence>
<name>A0A369JF87_HYPMA</name>